<dbReference type="AlphaFoldDB" id="K0TQA6"/>
<keyword evidence="2" id="KW-1185">Reference proteome</keyword>
<reference evidence="1 2" key="1">
    <citation type="journal article" date="2012" name="Genome Biol.">
        <title>Genome and low-iron response of an oceanic diatom adapted to chronic iron limitation.</title>
        <authorList>
            <person name="Lommer M."/>
            <person name="Specht M."/>
            <person name="Roy A.S."/>
            <person name="Kraemer L."/>
            <person name="Andreson R."/>
            <person name="Gutowska M.A."/>
            <person name="Wolf J."/>
            <person name="Bergner S.V."/>
            <person name="Schilhabel M.B."/>
            <person name="Klostermeier U.C."/>
            <person name="Beiko R.G."/>
            <person name="Rosenstiel P."/>
            <person name="Hippler M."/>
            <person name="Laroche J."/>
        </authorList>
    </citation>
    <scope>NUCLEOTIDE SEQUENCE [LARGE SCALE GENOMIC DNA]</scope>
    <source>
        <strain evidence="1 2">CCMP1005</strain>
    </source>
</reference>
<organism evidence="1 2">
    <name type="scientific">Thalassiosira oceanica</name>
    <name type="common">Marine diatom</name>
    <dbReference type="NCBI Taxonomy" id="159749"/>
    <lineage>
        <taxon>Eukaryota</taxon>
        <taxon>Sar</taxon>
        <taxon>Stramenopiles</taxon>
        <taxon>Ochrophyta</taxon>
        <taxon>Bacillariophyta</taxon>
        <taxon>Coscinodiscophyceae</taxon>
        <taxon>Thalassiosirophycidae</taxon>
        <taxon>Thalassiosirales</taxon>
        <taxon>Thalassiosiraceae</taxon>
        <taxon>Thalassiosira</taxon>
    </lineage>
</organism>
<name>K0TQA6_THAOC</name>
<evidence type="ECO:0000313" key="2">
    <source>
        <dbReference type="Proteomes" id="UP000266841"/>
    </source>
</evidence>
<comment type="caution">
    <text evidence="1">The sequence shown here is derived from an EMBL/GenBank/DDBJ whole genome shotgun (WGS) entry which is preliminary data.</text>
</comment>
<dbReference type="Proteomes" id="UP000266841">
    <property type="component" value="Unassembled WGS sequence"/>
</dbReference>
<proteinExistence type="predicted"/>
<evidence type="ECO:0000313" key="1">
    <source>
        <dbReference type="EMBL" id="EJK75712.1"/>
    </source>
</evidence>
<dbReference type="EMBL" id="AGNL01002766">
    <property type="protein sequence ID" value="EJK75712.1"/>
    <property type="molecule type" value="Genomic_DNA"/>
</dbReference>
<dbReference type="OrthoDB" id="120976at2759"/>
<protein>
    <submittedName>
        <fullName evidence="1">Uncharacterized protein</fullName>
    </submittedName>
</protein>
<gene>
    <name evidence="1" type="ORF">THAOC_02555</name>
</gene>
<accession>K0TQA6</accession>
<sequence>MKSPLLNEGFATLMYIAKHSVNEMFNRAVHLGIVCAKGKYDRENKSGSRPPTIRAAPMMGCCLVLAAGPSNYKISTAVLSNYVMKSGAHYAKLLITGAPYIGIARPMPGLDAGANYEGEFSFIGDEFLGLYDPDFLAQRSDDWGDSNVHACEFSCGDGERGWTDWHDDQIDDEWEGTESCRSGDTVRMLPAEFGRGRIDSLQEQSPPRCFEGWVVWAVLLVADKSILVVATVSLYTWNTSYSNGPREESSVRRQLKSIIPAIKKTFHINPYLRGCRIVLRPFRHMPPGTILTYMPLDGNNITARGWNEFSSILCDTSSIQATYNSNHTLQSLGGYRIPQAVRLMLSLNQGNSKSRVAATKILQAHRHLDMRPLFGRELGLLPYVIAWLDHFPSLAPTSNCLQFSSL</sequence>